<proteinExistence type="predicted"/>
<dbReference type="AlphaFoldDB" id="A0A9D2GZP3"/>
<reference evidence="2" key="1">
    <citation type="journal article" date="2021" name="PeerJ">
        <title>Extensive microbial diversity within the chicken gut microbiome revealed by metagenomics and culture.</title>
        <authorList>
            <person name="Gilroy R."/>
            <person name="Ravi A."/>
            <person name="Getino M."/>
            <person name="Pursley I."/>
            <person name="Horton D.L."/>
            <person name="Alikhan N.F."/>
            <person name="Baker D."/>
            <person name="Gharbi K."/>
            <person name="Hall N."/>
            <person name="Watson M."/>
            <person name="Adriaenssens E.M."/>
            <person name="Foster-Nyarko E."/>
            <person name="Jarju S."/>
            <person name="Secka A."/>
            <person name="Antonio M."/>
            <person name="Oren A."/>
            <person name="Chaudhuri R.R."/>
            <person name="La Ragione R."/>
            <person name="Hildebrand F."/>
            <person name="Pallen M.J."/>
        </authorList>
    </citation>
    <scope>NUCLEOTIDE SEQUENCE</scope>
    <source>
        <strain evidence="2">CHK118-2852</strain>
    </source>
</reference>
<name>A0A9D2GZP3_9BACE</name>
<comment type="caution">
    <text evidence="2">The sequence shown here is derived from an EMBL/GenBank/DDBJ whole genome shotgun (WGS) entry which is preliminary data.</text>
</comment>
<dbReference type="InterPro" id="IPR025665">
    <property type="entry name" value="Beta-barrel_OMP_2"/>
</dbReference>
<protein>
    <submittedName>
        <fullName evidence="2">PorT family protein</fullName>
    </submittedName>
</protein>
<gene>
    <name evidence="2" type="ORF">H9807_08655</name>
</gene>
<organism evidence="2 3">
    <name type="scientific">Candidatus Bacteroides merdavium</name>
    <dbReference type="NCBI Taxonomy" id="2838472"/>
    <lineage>
        <taxon>Bacteria</taxon>
        <taxon>Pseudomonadati</taxon>
        <taxon>Bacteroidota</taxon>
        <taxon>Bacteroidia</taxon>
        <taxon>Bacteroidales</taxon>
        <taxon>Bacteroidaceae</taxon>
        <taxon>Bacteroides</taxon>
    </lineage>
</organism>
<feature type="domain" description="Outer membrane protein beta-barrel" evidence="1">
    <location>
        <begin position="26"/>
        <end position="244"/>
    </location>
</feature>
<accession>A0A9D2GZP3</accession>
<dbReference type="Pfam" id="PF13568">
    <property type="entry name" value="OMP_b-brl_2"/>
    <property type="match status" value="1"/>
</dbReference>
<sequence length="267" mass="30082">MINNRLSHHIAILSLIFLLAGTKLSAQEDRNQGIIQSYLRGWEYALKAGFSIGGTSPLPLPQEIRTINGYTPGGVAISIEGNTTKWFDEKKKWGITLGVRLESKKMTTDAGVKNYHMEIINADNGKPLAGLWTGNVKTKVNNSYLTVPILANYKISNRWKLVAGPYFSYMIDGNFNGHVYEGHLRTPDATGQRVDFTGESIATYDFSNDLRKFQWGVQVGGEWRAFKHLNVYADLTWGLNDIFQKDFQTITFAMYPIYLNVGFGYSF</sequence>
<dbReference type="EMBL" id="DXAV01000069">
    <property type="protein sequence ID" value="HIZ92169.1"/>
    <property type="molecule type" value="Genomic_DNA"/>
</dbReference>
<reference evidence="2" key="2">
    <citation type="submission" date="2021-04" db="EMBL/GenBank/DDBJ databases">
        <authorList>
            <person name="Gilroy R."/>
        </authorList>
    </citation>
    <scope>NUCLEOTIDE SEQUENCE</scope>
    <source>
        <strain evidence="2">CHK118-2852</strain>
    </source>
</reference>
<dbReference type="Proteomes" id="UP000824108">
    <property type="component" value="Unassembled WGS sequence"/>
</dbReference>
<evidence type="ECO:0000259" key="1">
    <source>
        <dbReference type="Pfam" id="PF13568"/>
    </source>
</evidence>
<evidence type="ECO:0000313" key="2">
    <source>
        <dbReference type="EMBL" id="HIZ92169.1"/>
    </source>
</evidence>
<evidence type="ECO:0000313" key="3">
    <source>
        <dbReference type="Proteomes" id="UP000824108"/>
    </source>
</evidence>